<keyword evidence="5 7" id="KW-1133">Transmembrane helix</keyword>
<proteinExistence type="predicted"/>
<feature type="transmembrane region" description="Helical" evidence="7">
    <location>
        <begin position="12"/>
        <end position="36"/>
    </location>
</feature>
<feature type="domain" description="MacB-like periplasmic core" evidence="9">
    <location>
        <begin position="16"/>
        <end position="257"/>
    </location>
</feature>
<dbReference type="GO" id="GO:0005886">
    <property type="term" value="C:plasma membrane"/>
    <property type="evidence" value="ECO:0007669"/>
    <property type="project" value="UniProtKB-SubCell"/>
</dbReference>
<evidence type="ECO:0000313" key="11">
    <source>
        <dbReference type="Proteomes" id="UP000319817"/>
    </source>
</evidence>
<dbReference type="PANTHER" id="PTHR43738:SF1">
    <property type="entry name" value="HEMIN TRANSPORT SYSTEM PERMEASE PROTEIN HRTB-RELATED"/>
    <property type="match status" value="1"/>
</dbReference>
<feature type="transmembrane region" description="Helical" evidence="7">
    <location>
        <begin position="289"/>
        <end position="309"/>
    </location>
</feature>
<sequence length="403" mass="43531">MNLATKDIRHNLGRFALTTVGVGMLLMIVMGMGGIYRGIIADATLLIDSVGADLWVVQRDTRGPFAELSRVPQNLVHRVYAVPGVTASREFVYHTVQRQRDEKALRMAVLGLSWPTDKGEWIQLTAGRSLKQNHFEMIADKSLGLAVGEQIKLGKETYTVVGTTSNMISSGADGIGFVTVADAQAIQFDVPGEAVRLERASRYARGESSEVGIKQPALLENASKPSFELPTTPRAQISAVMVTVSPGADVNEVARAIAGWGDVSVYTSSEEREFLLKGNVEKVRRQIGLFRVLLTVIAAIIMALILYTLTLDKIHSIALLKLIGAPNTVILGLIVQQALVLGVVGFGIAFLIGQKIFPMFPRRVILTNPDLIQLGVIVLGISVASSLLGIWKAMHVSPNEALS</sequence>
<keyword evidence="4 7" id="KW-0812">Transmembrane</keyword>
<dbReference type="Proteomes" id="UP000319817">
    <property type="component" value="Chromosome"/>
</dbReference>
<dbReference type="AlphaFoldDB" id="A0A517P005"/>
<dbReference type="RefSeq" id="WP_145420550.1">
    <property type="nucleotide sequence ID" value="NZ_CP036526.1"/>
</dbReference>
<evidence type="ECO:0000259" key="8">
    <source>
        <dbReference type="Pfam" id="PF02687"/>
    </source>
</evidence>
<dbReference type="InterPro" id="IPR003838">
    <property type="entry name" value="ABC3_permease_C"/>
</dbReference>
<feature type="transmembrane region" description="Helical" evidence="7">
    <location>
        <begin position="374"/>
        <end position="394"/>
    </location>
</feature>
<protein>
    <submittedName>
        <fullName evidence="10">FtsX-like permease family protein</fullName>
    </submittedName>
</protein>
<evidence type="ECO:0000256" key="3">
    <source>
        <dbReference type="ARBA" id="ARBA00022475"/>
    </source>
</evidence>
<reference evidence="10 11" key="1">
    <citation type="submission" date="2019-02" db="EMBL/GenBank/DDBJ databases">
        <title>Deep-cultivation of Planctomycetes and their phenomic and genomic characterization uncovers novel biology.</title>
        <authorList>
            <person name="Wiegand S."/>
            <person name="Jogler M."/>
            <person name="Boedeker C."/>
            <person name="Pinto D."/>
            <person name="Vollmers J."/>
            <person name="Rivas-Marin E."/>
            <person name="Kohn T."/>
            <person name="Peeters S.H."/>
            <person name="Heuer A."/>
            <person name="Rast P."/>
            <person name="Oberbeckmann S."/>
            <person name="Bunk B."/>
            <person name="Jeske O."/>
            <person name="Meyerdierks A."/>
            <person name="Storesund J.E."/>
            <person name="Kallscheuer N."/>
            <person name="Luecker S."/>
            <person name="Lage O.M."/>
            <person name="Pohl T."/>
            <person name="Merkel B.J."/>
            <person name="Hornburger P."/>
            <person name="Mueller R.-W."/>
            <person name="Bruemmer F."/>
            <person name="Labrenz M."/>
            <person name="Spormann A.M."/>
            <person name="Op den Camp H."/>
            <person name="Overmann J."/>
            <person name="Amann R."/>
            <person name="Jetten M.S.M."/>
            <person name="Mascher T."/>
            <person name="Medema M.H."/>
            <person name="Devos D.P."/>
            <person name="Kaster A.-K."/>
            <person name="Ovreas L."/>
            <person name="Rohde M."/>
            <person name="Galperin M.Y."/>
            <person name="Jogler C."/>
        </authorList>
    </citation>
    <scope>NUCLEOTIDE SEQUENCE [LARGE SCALE GENOMIC DNA]</scope>
    <source>
        <strain evidence="10 11">K23_9</strain>
    </source>
</reference>
<dbReference type="Pfam" id="PF12704">
    <property type="entry name" value="MacB_PCD"/>
    <property type="match status" value="1"/>
</dbReference>
<keyword evidence="3" id="KW-1003">Cell membrane</keyword>
<evidence type="ECO:0000259" key="9">
    <source>
        <dbReference type="Pfam" id="PF12704"/>
    </source>
</evidence>
<feature type="transmembrane region" description="Helical" evidence="7">
    <location>
        <begin position="329"/>
        <end position="353"/>
    </location>
</feature>
<accession>A0A517P005</accession>
<evidence type="ECO:0000256" key="2">
    <source>
        <dbReference type="ARBA" id="ARBA00022448"/>
    </source>
</evidence>
<evidence type="ECO:0000256" key="6">
    <source>
        <dbReference type="ARBA" id="ARBA00023136"/>
    </source>
</evidence>
<evidence type="ECO:0000313" key="10">
    <source>
        <dbReference type="EMBL" id="QDT12692.1"/>
    </source>
</evidence>
<keyword evidence="6 7" id="KW-0472">Membrane</keyword>
<evidence type="ECO:0000256" key="5">
    <source>
        <dbReference type="ARBA" id="ARBA00022989"/>
    </source>
</evidence>
<keyword evidence="11" id="KW-1185">Reference proteome</keyword>
<comment type="subcellular location">
    <subcellularLocation>
        <location evidence="1">Cell membrane</location>
        <topology evidence="1">Multi-pass membrane protein</topology>
    </subcellularLocation>
</comment>
<name>A0A517P005_9BACT</name>
<dbReference type="EMBL" id="CP036526">
    <property type="protein sequence ID" value="QDT12692.1"/>
    <property type="molecule type" value="Genomic_DNA"/>
</dbReference>
<feature type="domain" description="ABC3 transporter permease C-terminal" evidence="8">
    <location>
        <begin position="290"/>
        <end position="398"/>
    </location>
</feature>
<dbReference type="OrthoDB" id="7298150at2"/>
<evidence type="ECO:0000256" key="1">
    <source>
        <dbReference type="ARBA" id="ARBA00004651"/>
    </source>
</evidence>
<gene>
    <name evidence="10" type="ORF">K239x_47040</name>
</gene>
<keyword evidence="2" id="KW-0813">Transport</keyword>
<evidence type="ECO:0000256" key="7">
    <source>
        <dbReference type="SAM" id="Phobius"/>
    </source>
</evidence>
<organism evidence="10 11">
    <name type="scientific">Stieleria marina</name>
    <dbReference type="NCBI Taxonomy" id="1930275"/>
    <lineage>
        <taxon>Bacteria</taxon>
        <taxon>Pseudomonadati</taxon>
        <taxon>Planctomycetota</taxon>
        <taxon>Planctomycetia</taxon>
        <taxon>Pirellulales</taxon>
        <taxon>Pirellulaceae</taxon>
        <taxon>Stieleria</taxon>
    </lineage>
</organism>
<dbReference type="Pfam" id="PF02687">
    <property type="entry name" value="FtsX"/>
    <property type="match status" value="1"/>
</dbReference>
<dbReference type="InterPro" id="IPR025857">
    <property type="entry name" value="MacB_PCD"/>
</dbReference>
<evidence type="ECO:0000256" key="4">
    <source>
        <dbReference type="ARBA" id="ARBA00022692"/>
    </source>
</evidence>
<dbReference type="PANTHER" id="PTHR43738">
    <property type="entry name" value="ABC TRANSPORTER, MEMBRANE PROTEIN"/>
    <property type="match status" value="1"/>
</dbReference>
<dbReference type="InterPro" id="IPR051125">
    <property type="entry name" value="ABC-4/HrtB_transporter"/>
</dbReference>